<feature type="transmembrane region" description="Helical" evidence="2">
    <location>
        <begin position="345"/>
        <end position="369"/>
    </location>
</feature>
<dbReference type="PANTHER" id="PTHR43156:SF2">
    <property type="entry name" value="STAGE II SPORULATION PROTEIN E"/>
    <property type="match status" value="1"/>
</dbReference>
<dbReference type="RefSeq" id="WP_184085095.1">
    <property type="nucleotide sequence ID" value="NZ_JACHEK010000008.1"/>
</dbReference>
<dbReference type="Pfam" id="PF13492">
    <property type="entry name" value="GAF_3"/>
    <property type="match status" value="1"/>
</dbReference>
<reference evidence="4 5" key="1">
    <citation type="submission" date="2020-08" db="EMBL/GenBank/DDBJ databases">
        <title>Genomic Encyclopedia of Type Strains, Phase IV (KMG-IV): sequencing the most valuable type-strain genomes for metagenomic binning, comparative biology and taxonomic classification.</title>
        <authorList>
            <person name="Goeker M."/>
        </authorList>
    </citation>
    <scope>NUCLEOTIDE SEQUENCE [LARGE SCALE GENOMIC DNA]</scope>
    <source>
        <strain evidence="4 5">DSM 103733</strain>
    </source>
</reference>
<dbReference type="InterPro" id="IPR003018">
    <property type="entry name" value="GAF"/>
</dbReference>
<dbReference type="EC" id="3.1.3.3" evidence="4"/>
<dbReference type="InterPro" id="IPR029016">
    <property type="entry name" value="GAF-like_dom_sf"/>
</dbReference>
<feature type="domain" description="PPM-type phosphatase" evidence="3">
    <location>
        <begin position="671"/>
        <end position="873"/>
    </location>
</feature>
<name>A0A841K1V5_9BACT</name>
<dbReference type="InterPro" id="IPR036034">
    <property type="entry name" value="PDZ_sf"/>
</dbReference>
<dbReference type="SUPFAM" id="SSF55781">
    <property type="entry name" value="GAF domain-like"/>
    <property type="match status" value="1"/>
</dbReference>
<evidence type="ECO:0000256" key="2">
    <source>
        <dbReference type="SAM" id="Phobius"/>
    </source>
</evidence>
<evidence type="ECO:0000313" key="5">
    <source>
        <dbReference type="Proteomes" id="UP000538666"/>
    </source>
</evidence>
<feature type="transmembrane region" description="Helical" evidence="2">
    <location>
        <begin position="203"/>
        <end position="222"/>
    </location>
</feature>
<keyword evidence="2" id="KW-1133">Transmembrane helix</keyword>
<evidence type="ECO:0000256" key="1">
    <source>
        <dbReference type="ARBA" id="ARBA00022801"/>
    </source>
</evidence>
<dbReference type="Proteomes" id="UP000538666">
    <property type="component" value="Unassembled WGS sequence"/>
</dbReference>
<dbReference type="GO" id="GO:0016791">
    <property type="term" value="F:phosphatase activity"/>
    <property type="evidence" value="ECO:0007669"/>
    <property type="project" value="TreeGrafter"/>
</dbReference>
<feature type="transmembrane region" description="Helical" evidence="2">
    <location>
        <begin position="15"/>
        <end position="33"/>
    </location>
</feature>
<feature type="transmembrane region" description="Helical" evidence="2">
    <location>
        <begin position="234"/>
        <end position="253"/>
    </location>
</feature>
<feature type="transmembrane region" description="Helical" evidence="2">
    <location>
        <begin position="312"/>
        <end position="333"/>
    </location>
</feature>
<keyword evidence="2" id="KW-0472">Membrane</keyword>
<dbReference type="Pfam" id="PF07228">
    <property type="entry name" value="SpoIIE"/>
    <property type="match status" value="1"/>
</dbReference>
<dbReference type="AlphaFoldDB" id="A0A841K1V5"/>
<feature type="transmembrane region" description="Helical" evidence="2">
    <location>
        <begin position="420"/>
        <end position="439"/>
    </location>
</feature>
<evidence type="ECO:0000313" key="4">
    <source>
        <dbReference type="EMBL" id="MBB6145929.1"/>
    </source>
</evidence>
<sequence length="875" mass="96226">MKKRPRRPKTASPNLLRALVGLFILAGVSYWIGGAIDVWEVDLHWDRHVQSPFSYDSDTLLVTDVQPEAKAVGVAVGDKITGLNGAPYAGIAQWTEILVTAHSTDMLDVEFQRPNGSQGVATFALTQRKRAHPGISDWTVLIRDGFIDLLLPLVCLFIGYWVVLAKPLDRNAWLLLILLTFPSVLTIDKGMSTGVAFAARGMWFETMQLLASPALLLFGVYFPERSRIDQKVPWLKWLVVGPILAFTIVLFPYLVRSYFMGGVAPVWTHTIDIADRVVNALNLVCIVLYLILTLDKLRSASTADARRRLRVLTVGMAVGVGSLLFVFVLLPHFGIASMRGDTPAAFWIGSAGAALFMVAPFTLGYVVLVQRAMDVRMIARMGTRYLLAKAFLFVLQMALIAIATWRLLLPALHKKQPEASDMAGILVFFALVLALRLGIRKRAQAWLDRKFFREAYNAEVVLNELSDEVRRFTETGPLLETVARRVADTLHVSQVAMLLRRGEFFQLQQSIGIATSGTLSLPSQASAVRYLSSTNEPARLYRDDPDAWYLMAGTAERNVLDLVNAELLLPMPGRNRLMGVMALGPKRSEAAYTKADLHLLQTVATQTGLAIEVAELAHSLATEAAQRERVNREIEIAREVQERLFPQAMPDLEGATVAGHCRPALGVGGDYYDVFELSDGRTGLAIGDVSGKGIAAALLMASLRASLRGVTLDNPRDFAKLMDKVNRLVYEASASNRYATFFFAAYDPKTRQLDCVNAGHNAPLVLRCSANGSTEVLRIEADGPVVGLLQFAPYGEQTLTLEPGDLVLMYTDGISEAMTHDDEEWGEERLVAAADSCKHLTADEILKKLFADADAFTAGAPQHDDMTLLILKLEA</sequence>
<feature type="transmembrane region" description="Helical" evidence="2">
    <location>
        <begin position="172"/>
        <end position="191"/>
    </location>
</feature>
<dbReference type="InterPro" id="IPR001932">
    <property type="entry name" value="PPM-type_phosphatase-like_dom"/>
</dbReference>
<dbReference type="SUPFAM" id="SSF81606">
    <property type="entry name" value="PP2C-like"/>
    <property type="match status" value="1"/>
</dbReference>
<protein>
    <submittedName>
        <fullName evidence="4">Sigma-B regulation protein RsbU (Phosphoserine phosphatase)</fullName>
        <ecNumber evidence="4">3.1.3.3</ecNumber>
    </submittedName>
</protein>
<dbReference type="PANTHER" id="PTHR43156">
    <property type="entry name" value="STAGE II SPORULATION PROTEIN E-RELATED"/>
    <property type="match status" value="1"/>
</dbReference>
<dbReference type="EMBL" id="JACHEK010000008">
    <property type="protein sequence ID" value="MBB6145929.1"/>
    <property type="molecule type" value="Genomic_DNA"/>
</dbReference>
<dbReference type="SMART" id="SM00065">
    <property type="entry name" value="GAF"/>
    <property type="match status" value="1"/>
</dbReference>
<organism evidence="4 5">
    <name type="scientific">Silvibacterium bohemicum</name>
    <dbReference type="NCBI Taxonomy" id="1577686"/>
    <lineage>
        <taxon>Bacteria</taxon>
        <taxon>Pseudomonadati</taxon>
        <taxon>Acidobacteriota</taxon>
        <taxon>Terriglobia</taxon>
        <taxon>Terriglobales</taxon>
        <taxon>Acidobacteriaceae</taxon>
        <taxon>Silvibacterium</taxon>
    </lineage>
</organism>
<gene>
    <name evidence="4" type="ORF">HNQ77_003899</name>
</gene>
<feature type="transmembrane region" description="Helical" evidence="2">
    <location>
        <begin position="146"/>
        <end position="165"/>
    </location>
</feature>
<dbReference type="PROSITE" id="PS51746">
    <property type="entry name" value="PPM_2"/>
    <property type="match status" value="1"/>
</dbReference>
<evidence type="ECO:0000259" key="3">
    <source>
        <dbReference type="PROSITE" id="PS51746"/>
    </source>
</evidence>
<feature type="transmembrane region" description="Helical" evidence="2">
    <location>
        <begin position="273"/>
        <end position="292"/>
    </location>
</feature>
<dbReference type="InterPro" id="IPR036457">
    <property type="entry name" value="PPM-type-like_dom_sf"/>
</dbReference>
<dbReference type="SMART" id="SM00331">
    <property type="entry name" value="PP2C_SIG"/>
    <property type="match status" value="1"/>
</dbReference>
<proteinExistence type="predicted"/>
<dbReference type="SUPFAM" id="SSF50156">
    <property type="entry name" value="PDZ domain-like"/>
    <property type="match status" value="1"/>
</dbReference>
<keyword evidence="2" id="KW-0812">Transmembrane</keyword>
<comment type="caution">
    <text evidence="4">The sequence shown here is derived from an EMBL/GenBank/DDBJ whole genome shotgun (WGS) entry which is preliminary data.</text>
</comment>
<keyword evidence="5" id="KW-1185">Reference proteome</keyword>
<dbReference type="Gene3D" id="3.60.40.10">
    <property type="entry name" value="PPM-type phosphatase domain"/>
    <property type="match status" value="1"/>
</dbReference>
<accession>A0A841K1V5</accession>
<dbReference type="InterPro" id="IPR052016">
    <property type="entry name" value="Bact_Sigma-Reg"/>
</dbReference>
<keyword evidence="1 4" id="KW-0378">Hydrolase</keyword>
<feature type="transmembrane region" description="Helical" evidence="2">
    <location>
        <begin position="390"/>
        <end position="408"/>
    </location>
</feature>
<dbReference type="Gene3D" id="3.30.450.40">
    <property type="match status" value="1"/>
</dbReference>